<evidence type="ECO:0000313" key="9">
    <source>
        <dbReference type="EMBL" id="PJF48563.1"/>
    </source>
</evidence>
<gene>
    <name evidence="9" type="ORF">CUN48_02850</name>
</gene>
<evidence type="ECO:0000256" key="3">
    <source>
        <dbReference type="ARBA" id="ARBA00012027"/>
    </source>
</evidence>
<comment type="similarity">
    <text evidence="2">Belongs to the phospholipase D family.</text>
</comment>
<dbReference type="PROSITE" id="PS51841">
    <property type="entry name" value="LTD"/>
    <property type="match status" value="1"/>
</dbReference>
<feature type="domain" description="LTD" evidence="8">
    <location>
        <begin position="738"/>
        <end position="874"/>
    </location>
</feature>
<reference evidence="9 10" key="1">
    <citation type="submission" date="2017-11" db="EMBL/GenBank/DDBJ databases">
        <title>Evolution of Phototrophy in the Chloroflexi Phylum Driven by Horizontal Gene Transfer.</title>
        <authorList>
            <person name="Ward L.M."/>
            <person name="Hemp J."/>
            <person name="Shih P.M."/>
            <person name="Mcglynn S.E."/>
            <person name="Fischer W."/>
        </authorList>
    </citation>
    <scope>NUCLEOTIDE SEQUENCE [LARGE SCALE GENOMIC DNA]</scope>
    <source>
        <strain evidence="9">JP3_7</strain>
    </source>
</reference>
<dbReference type="SMART" id="SM00155">
    <property type="entry name" value="PLDc"/>
    <property type="match status" value="2"/>
</dbReference>
<dbReference type="GO" id="GO:0004630">
    <property type="term" value="F:phospholipase D activity"/>
    <property type="evidence" value="ECO:0007669"/>
    <property type="project" value="UniProtKB-EC"/>
</dbReference>
<keyword evidence="6" id="KW-0443">Lipid metabolism</keyword>
<dbReference type="PANTHER" id="PTHR43856:SF1">
    <property type="entry name" value="MITOCHONDRIAL CARDIOLIPIN HYDROLASE"/>
    <property type="match status" value="1"/>
</dbReference>
<dbReference type="Pfam" id="PF13091">
    <property type="entry name" value="PLDc_2"/>
    <property type="match status" value="2"/>
</dbReference>
<keyword evidence="5" id="KW-0442">Lipid degradation</keyword>
<keyword evidence="4" id="KW-0378">Hydrolase</keyword>
<dbReference type="PROSITE" id="PS50035">
    <property type="entry name" value="PLD"/>
    <property type="match status" value="1"/>
</dbReference>
<dbReference type="InterPro" id="IPR025202">
    <property type="entry name" value="PLD-like_dom"/>
</dbReference>
<dbReference type="PANTHER" id="PTHR43856">
    <property type="entry name" value="CARDIOLIPIN HYDROLASE"/>
    <property type="match status" value="1"/>
</dbReference>
<evidence type="ECO:0000256" key="1">
    <source>
        <dbReference type="ARBA" id="ARBA00000798"/>
    </source>
</evidence>
<dbReference type="Proteomes" id="UP000230790">
    <property type="component" value="Unassembled WGS sequence"/>
</dbReference>
<dbReference type="InterPro" id="IPR001736">
    <property type="entry name" value="PLipase_D/transphosphatidylase"/>
</dbReference>
<dbReference type="EMBL" id="PGTN01000011">
    <property type="protein sequence ID" value="PJF48563.1"/>
    <property type="molecule type" value="Genomic_DNA"/>
</dbReference>
<evidence type="ECO:0000256" key="5">
    <source>
        <dbReference type="ARBA" id="ARBA00022963"/>
    </source>
</evidence>
<name>A0A2M8QFG8_9CHLR</name>
<proteinExistence type="inferred from homology"/>
<evidence type="ECO:0000259" key="7">
    <source>
        <dbReference type="PROSITE" id="PS50035"/>
    </source>
</evidence>
<evidence type="ECO:0000256" key="6">
    <source>
        <dbReference type="ARBA" id="ARBA00023098"/>
    </source>
</evidence>
<dbReference type="AlphaFoldDB" id="A0A2M8QFG8"/>
<organism evidence="9 10">
    <name type="scientific">Candidatus Thermofonsia Clade 3 bacterium</name>
    <dbReference type="NCBI Taxonomy" id="2364212"/>
    <lineage>
        <taxon>Bacteria</taxon>
        <taxon>Bacillati</taxon>
        <taxon>Chloroflexota</taxon>
        <taxon>Candidatus Thermofontia</taxon>
        <taxon>Candidatus Thermofonsia Clade 3</taxon>
    </lineage>
</organism>
<comment type="catalytic activity">
    <reaction evidence="1">
        <text>a 1,2-diacyl-sn-glycero-3-phosphocholine + H2O = a 1,2-diacyl-sn-glycero-3-phosphate + choline + H(+)</text>
        <dbReference type="Rhea" id="RHEA:14445"/>
        <dbReference type="ChEBI" id="CHEBI:15354"/>
        <dbReference type="ChEBI" id="CHEBI:15377"/>
        <dbReference type="ChEBI" id="CHEBI:15378"/>
        <dbReference type="ChEBI" id="CHEBI:57643"/>
        <dbReference type="ChEBI" id="CHEBI:58608"/>
        <dbReference type="EC" id="3.1.4.4"/>
    </reaction>
</comment>
<dbReference type="SUPFAM" id="SSF56024">
    <property type="entry name" value="Phospholipase D/nuclease"/>
    <property type="match status" value="2"/>
</dbReference>
<accession>A0A2M8QFG8</accession>
<evidence type="ECO:0000256" key="4">
    <source>
        <dbReference type="ARBA" id="ARBA00022801"/>
    </source>
</evidence>
<dbReference type="InterPro" id="IPR001322">
    <property type="entry name" value="Lamin_tail_dom"/>
</dbReference>
<dbReference type="GO" id="GO:0006793">
    <property type="term" value="P:phosphorus metabolic process"/>
    <property type="evidence" value="ECO:0007669"/>
    <property type="project" value="UniProtKB-ARBA"/>
</dbReference>
<feature type="domain" description="PLD phosphodiesterase" evidence="7">
    <location>
        <begin position="442"/>
        <end position="469"/>
    </location>
</feature>
<evidence type="ECO:0000313" key="10">
    <source>
        <dbReference type="Proteomes" id="UP000230790"/>
    </source>
</evidence>
<dbReference type="InterPro" id="IPR051406">
    <property type="entry name" value="PLD_domain"/>
</dbReference>
<evidence type="ECO:0000259" key="8">
    <source>
        <dbReference type="PROSITE" id="PS51841"/>
    </source>
</evidence>
<dbReference type="GO" id="GO:0016891">
    <property type="term" value="F:RNA endonuclease activity producing 5'-phosphomonoesters, hydrolytic mechanism"/>
    <property type="evidence" value="ECO:0007669"/>
    <property type="project" value="TreeGrafter"/>
</dbReference>
<dbReference type="EC" id="3.1.4.4" evidence="3"/>
<protein>
    <recommendedName>
        <fullName evidence="3">phospholipase D</fullName>
        <ecNumber evidence="3">3.1.4.4</ecNumber>
    </recommendedName>
</protein>
<comment type="caution">
    <text evidence="9">The sequence shown here is derived from an EMBL/GenBank/DDBJ whole genome shotgun (WGS) entry which is preliminary data.</text>
</comment>
<sequence length="927" mass="97945">MITNAAEATTATPEVTTTNNFAQAVTQIQPSAPALTLARSGPPVILAGAAFSAVFSLGNTGDLTASAVVLTDALPAEVDFITQTAPLPFSRPAPDLLRWDVGDLPPGASILITVALRAGAALSGTPALVATATESSGGIATASWSAPVLPAVRLYALAPVNYSGGGEAAALANLGSYTATLAGWCLDDAPASTSRVCFPAGAEIGPGRVLWLAQNGDSFYPIWGFDADWADSVSERSLPSLPGSWPGFTDGGEAAYLVSGTTVVDALAYGSGSATQGWDGPAIPYPYPGFAPGQVLYRKLDPATGFPVPDTDRAADWAQDPADPLLGRKLRYPGWDLEDLFFPAEITASARVTVAVVPEGALSLTRQTISAARHSLKIAAYTLESIPLYEAIRERIQAGVMVTILLESAPTGGMSLDEKWIAQRLHTPPNSTVYFIGQRGARYRFHHAKYILVDDRLALVSTDNFTERSMPSDLIVNGTAGHRGFLLATDSPGVVARLVDLFRRDADPTHADIVLYDDATHAPPAGYVPLPPPDWTTYTAPFSQLLATTATTLTVLHGPEHLLRPDDGLLGLLSRAGAGNSVAAMQLNESVTWTAGVGDVGLNPRIAAMVAAARRGAAVRLLLDKYYDTGANLAACLYLNGLARAESILLSCRLGNVTGLGVHAKAFFVRVGGEKWAHIGSVNGTETSNKANRELALQLASAEAYDFLMNVFEHDWARAHAPLVFPLYLPMAMLDYLPPADYPLVSEVFINPVGPDAGYEWIELHNPGPTVSIAGWTIGDAVNIGDYGDGRYALPSGAQLLRGQVMLLAACATNFARAYGFNPAYEWTDCDLLVPDLIPVSAWDGFGLALGNAQDEVLLLRPDGAPVDSAAWGGEPRANVIPFPLAPEDAFPWGASLKRYPPGSDRDNCTRDFYVSWSPSPGRVTGE</sequence>
<evidence type="ECO:0000256" key="2">
    <source>
        <dbReference type="ARBA" id="ARBA00008664"/>
    </source>
</evidence>
<dbReference type="GO" id="GO:0016042">
    <property type="term" value="P:lipid catabolic process"/>
    <property type="evidence" value="ECO:0007669"/>
    <property type="project" value="UniProtKB-KW"/>
</dbReference>
<dbReference type="Gene3D" id="3.30.870.10">
    <property type="entry name" value="Endonuclease Chain A"/>
    <property type="match status" value="2"/>
</dbReference>